<gene>
    <name evidence="1" type="ORF">QUC96_012080</name>
</gene>
<name>A0ACD5FRN5_STAHY</name>
<organism evidence="1 2">
    <name type="scientific">Staphylococcus hyicus</name>
    <dbReference type="NCBI Taxonomy" id="1284"/>
    <lineage>
        <taxon>Bacteria</taxon>
        <taxon>Bacillati</taxon>
        <taxon>Bacillota</taxon>
        <taxon>Bacilli</taxon>
        <taxon>Bacillales</taxon>
        <taxon>Staphylococcaceae</taxon>
        <taxon>Staphylococcus</taxon>
    </lineage>
</organism>
<evidence type="ECO:0000313" key="1">
    <source>
        <dbReference type="EMBL" id="XKR70554.1"/>
    </source>
</evidence>
<keyword evidence="2" id="KW-1185">Reference proteome</keyword>
<sequence>MSIKSFISFLILGFVIVLTIPVQPTDATQKLAQPVTTKVDQLVDSNKSHTALKTPDQQAFAIRNIQINMSQKDVEAKLGKASAVLDNEYGTKWHVYHNKFNDFILVSYINGKVHGLFTNQNIITSKSGIKYNTPQNVVRDKLGKPLEGIKKGNTLYRQNNDEYDVFEKDGIYTTAFYDKHRSNQLTALLQVSKEMENRLNGQYGAPSKGLAQSYEKLDYYLVNATRVQNNLKALNYSEALADTARKHSHDMAVNQYFEHTNLKGESPFDRMKKDGHQYRTAAENLAYGQQSAIFAHQGLMNSAGHRKNILHPNVSTLGVGVDFNKNKQPYWTENYTG</sequence>
<accession>A0ACD5FRN5</accession>
<reference evidence="1" key="1">
    <citation type="submission" date="2024-09" db="EMBL/GenBank/DDBJ databases">
        <authorList>
            <person name="Gagne-Thivierge C."/>
        </authorList>
    </citation>
    <scope>NUCLEOTIDE SEQUENCE</scope>
    <source>
        <strain evidence="1">SC310</strain>
    </source>
</reference>
<dbReference type="EMBL" id="CP171742">
    <property type="protein sequence ID" value="XKR70554.1"/>
    <property type="molecule type" value="Genomic_DNA"/>
</dbReference>
<protein>
    <submittedName>
        <fullName evidence="1">CAP domain-containing protein</fullName>
    </submittedName>
</protein>
<proteinExistence type="predicted"/>
<dbReference type="Proteomes" id="UP001234913">
    <property type="component" value="Chromosome"/>
</dbReference>
<evidence type="ECO:0000313" key="2">
    <source>
        <dbReference type="Proteomes" id="UP001234913"/>
    </source>
</evidence>